<evidence type="ECO:0000313" key="5">
    <source>
        <dbReference type="Proteomes" id="UP001330812"/>
    </source>
</evidence>
<gene>
    <name evidence="4" type="ORF">VSH64_30180</name>
</gene>
<dbReference type="SUPFAM" id="SSF46894">
    <property type="entry name" value="C-terminal effector domain of the bipartite response regulators"/>
    <property type="match status" value="1"/>
</dbReference>
<organism evidence="4 5">
    <name type="scientific">Amycolatopsis rhabdoformis</name>
    <dbReference type="NCBI Taxonomy" id="1448059"/>
    <lineage>
        <taxon>Bacteria</taxon>
        <taxon>Bacillati</taxon>
        <taxon>Actinomycetota</taxon>
        <taxon>Actinomycetes</taxon>
        <taxon>Pseudonocardiales</taxon>
        <taxon>Pseudonocardiaceae</taxon>
        <taxon>Amycolatopsis</taxon>
    </lineage>
</organism>
<name>A0ABZ1HZZ3_9PSEU</name>
<dbReference type="SUPFAM" id="SSF48452">
    <property type="entry name" value="TPR-like"/>
    <property type="match status" value="1"/>
</dbReference>
<dbReference type="RefSeq" id="WP_326566132.1">
    <property type="nucleotide sequence ID" value="NZ_CP142149.1"/>
</dbReference>
<evidence type="ECO:0000313" key="4">
    <source>
        <dbReference type="EMBL" id="WSE27122.1"/>
    </source>
</evidence>
<keyword evidence="2" id="KW-0067">ATP-binding</keyword>
<feature type="domain" description="HTH luxR-type" evidence="3">
    <location>
        <begin position="811"/>
        <end position="876"/>
    </location>
</feature>
<accession>A0ABZ1HZZ3</accession>
<dbReference type="Pfam" id="PF13191">
    <property type="entry name" value="AAA_16"/>
    <property type="match status" value="1"/>
</dbReference>
<dbReference type="Proteomes" id="UP001330812">
    <property type="component" value="Chromosome"/>
</dbReference>
<dbReference type="Pfam" id="PF00196">
    <property type="entry name" value="GerE"/>
    <property type="match status" value="1"/>
</dbReference>
<reference evidence="4 5" key="1">
    <citation type="journal article" date="2015" name="Int. J. Syst. Evol. Microbiol.">
        <title>Amycolatopsis rhabdoformis sp. nov., an actinomycete isolated from a tropical forest soil.</title>
        <authorList>
            <person name="Souza W.R."/>
            <person name="Silva R.E."/>
            <person name="Goodfellow M."/>
            <person name="Busarakam K."/>
            <person name="Figueiro F.S."/>
            <person name="Ferreira D."/>
            <person name="Rodrigues-Filho E."/>
            <person name="Moraes L.A.B."/>
            <person name="Zucchi T.D."/>
        </authorList>
    </citation>
    <scope>NUCLEOTIDE SEQUENCE [LARGE SCALE GENOMIC DNA]</scope>
    <source>
        <strain evidence="4 5">NCIMB 14900</strain>
    </source>
</reference>
<dbReference type="InterPro" id="IPR041664">
    <property type="entry name" value="AAA_16"/>
</dbReference>
<dbReference type="InterPro" id="IPR011990">
    <property type="entry name" value="TPR-like_helical_dom_sf"/>
</dbReference>
<dbReference type="SMART" id="SM00421">
    <property type="entry name" value="HTH_LUXR"/>
    <property type="match status" value="1"/>
</dbReference>
<dbReference type="EMBL" id="CP142149">
    <property type="protein sequence ID" value="WSE27122.1"/>
    <property type="molecule type" value="Genomic_DNA"/>
</dbReference>
<sequence length="876" mass="93038">MVLFGRELEQKRLAELVDGIGERGGTVLVRGEPGAGKSALVATVRRQLGPSRTRILAATGAEPEQHLPFAGLNQLLYPLRAATTALPASQRTALRTALGLADGPPPEPYLVGLAVLNLLGDAAAATPLVLLLEDVHWLDRATQDVLAFVARRVESEPVVLIATARTGEPTRLDELPSLTLEPLPAPDAEELLDHVAPDLAPEARARILAEAAGNPLALTELPAARTRPLDQAFAARVADLPEDTRTSLLIAALNDSTSLAETVRAAGTDSLGPAAAFVEVTATTVVFRHALTRAAVVRAATPAARRAAHHALAATLTEPGRRAWHRAAATTGTDETVAAELEAAAGEARRRGGVAAAISALEEAARLSDTDRRRVDRLLRAADLAVESGRRDVVDRLLHEVSTMELSPRQRALVTWLPTGFDDGVREGGAGAAELATLAGSVARDGDLDLAMRIFWSTAMRCFWVEPGAAARERITAIADELPVDPADPRMVAIAAYVTPLSRGAEVVTALRELADRTLDPTVVRFLGSAALQVGAFDLAARFSLAAQPALRAEGRLGLLSRALAVQAWSHARLGDLAAALPAAEEAGRLAHETRQPYLIGLARAVQAEIAALRGDPEQAEKLAAEAERVGLAAGARPVLATVQLARGLAALGAGRHADAVAALLRVFDPADPAYQLALRCYVLAELAEAAVHCDRADVVRTLVAELDQAPTTSPALHHGLRYARAVLASDDEAEDLFRFALRADLTGWPLERGRLQLAFGEWLRRRRRAAESRPVLRAARETFDALGVTAWSERAARELRATGEATPDREPDALGDLTAHELNIAQLAAEGLTNREIGQRLYLSHRTVSTHLHRIFPKLGISARGELGAALRAEG</sequence>
<dbReference type="InterPro" id="IPR036388">
    <property type="entry name" value="WH-like_DNA-bd_sf"/>
</dbReference>
<evidence type="ECO:0000259" key="3">
    <source>
        <dbReference type="PROSITE" id="PS50043"/>
    </source>
</evidence>
<keyword evidence="1" id="KW-0547">Nucleotide-binding</keyword>
<dbReference type="PROSITE" id="PS00622">
    <property type="entry name" value="HTH_LUXR_1"/>
    <property type="match status" value="1"/>
</dbReference>
<dbReference type="PANTHER" id="PTHR16305">
    <property type="entry name" value="TESTICULAR SOLUBLE ADENYLYL CYCLASE"/>
    <property type="match status" value="1"/>
</dbReference>
<keyword evidence="5" id="KW-1185">Reference proteome</keyword>
<evidence type="ECO:0000256" key="2">
    <source>
        <dbReference type="ARBA" id="ARBA00022840"/>
    </source>
</evidence>
<dbReference type="CDD" id="cd06170">
    <property type="entry name" value="LuxR_C_like"/>
    <property type="match status" value="1"/>
</dbReference>
<dbReference type="InterPro" id="IPR027417">
    <property type="entry name" value="P-loop_NTPase"/>
</dbReference>
<dbReference type="PRINTS" id="PR00038">
    <property type="entry name" value="HTHLUXR"/>
</dbReference>
<proteinExistence type="predicted"/>
<dbReference type="SUPFAM" id="SSF52540">
    <property type="entry name" value="P-loop containing nucleoside triphosphate hydrolases"/>
    <property type="match status" value="1"/>
</dbReference>
<dbReference type="Gene3D" id="1.10.10.10">
    <property type="entry name" value="Winged helix-like DNA-binding domain superfamily/Winged helix DNA-binding domain"/>
    <property type="match status" value="1"/>
</dbReference>
<dbReference type="PANTHER" id="PTHR16305:SF35">
    <property type="entry name" value="TRANSCRIPTIONAL ACTIVATOR DOMAIN"/>
    <property type="match status" value="1"/>
</dbReference>
<dbReference type="InterPro" id="IPR016032">
    <property type="entry name" value="Sig_transdc_resp-reg_C-effctor"/>
</dbReference>
<dbReference type="InterPro" id="IPR000792">
    <property type="entry name" value="Tscrpt_reg_LuxR_C"/>
</dbReference>
<dbReference type="PROSITE" id="PS50043">
    <property type="entry name" value="HTH_LUXR_2"/>
    <property type="match status" value="1"/>
</dbReference>
<evidence type="ECO:0000256" key="1">
    <source>
        <dbReference type="ARBA" id="ARBA00022741"/>
    </source>
</evidence>
<protein>
    <submittedName>
        <fullName evidence="4">AAA family ATPase</fullName>
    </submittedName>
</protein>